<dbReference type="SMART" id="SM00382">
    <property type="entry name" value="AAA"/>
    <property type="match status" value="1"/>
</dbReference>
<dbReference type="GO" id="GO:0005743">
    <property type="term" value="C:mitochondrial inner membrane"/>
    <property type="evidence" value="ECO:0007669"/>
    <property type="project" value="TreeGrafter"/>
</dbReference>
<evidence type="ECO:0000256" key="10">
    <source>
        <dbReference type="ARBA" id="ARBA00023180"/>
    </source>
</evidence>
<evidence type="ECO:0000256" key="1">
    <source>
        <dbReference type="ARBA" id="ARBA00004141"/>
    </source>
</evidence>
<evidence type="ECO:0000259" key="14">
    <source>
        <dbReference type="PROSITE" id="PS50929"/>
    </source>
</evidence>
<dbReference type="PROSITE" id="PS50893">
    <property type="entry name" value="ABC_TRANSPORTER_2"/>
    <property type="match status" value="1"/>
</dbReference>
<evidence type="ECO:0000256" key="5">
    <source>
        <dbReference type="ARBA" id="ARBA00022741"/>
    </source>
</evidence>
<evidence type="ECO:0000256" key="2">
    <source>
        <dbReference type="ARBA" id="ARBA00022448"/>
    </source>
</evidence>
<feature type="domain" description="ABC transporter" evidence="13">
    <location>
        <begin position="628"/>
        <end position="864"/>
    </location>
</feature>
<dbReference type="AlphaFoldDB" id="A0AB34K744"/>
<dbReference type="PROSITE" id="PS00211">
    <property type="entry name" value="ABC_TRANSPORTER_1"/>
    <property type="match status" value="1"/>
</dbReference>
<dbReference type="PANTHER" id="PTHR43394">
    <property type="entry name" value="ATP-DEPENDENT PERMEASE MDL1, MITOCHONDRIAL"/>
    <property type="match status" value="1"/>
</dbReference>
<dbReference type="PROSITE" id="PS50929">
    <property type="entry name" value="ABC_TM1F"/>
    <property type="match status" value="1"/>
</dbReference>
<dbReference type="CDD" id="cd07346">
    <property type="entry name" value="ABC_6TM_exporters"/>
    <property type="match status" value="1"/>
</dbReference>
<evidence type="ECO:0000256" key="11">
    <source>
        <dbReference type="SAM" id="MobiDB-lite"/>
    </source>
</evidence>
<dbReference type="SUPFAM" id="SSF52540">
    <property type="entry name" value="P-loop containing nucleoside triphosphate hydrolases"/>
    <property type="match status" value="1"/>
</dbReference>
<dbReference type="Proteomes" id="UP001515480">
    <property type="component" value="Unassembled WGS sequence"/>
</dbReference>
<evidence type="ECO:0000256" key="9">
    <source>
        <dbReference type="ARBA" id="ARBA00023136"/>
    </source>
</evidence>
<gene>
    <name evidence="15" type="ORF">AB1Y20_001035</name>
</gene>
<feature type="transmembrane region" description="Helical" evidence="12">
    <location>
        <begin position="42"/>
        <end position="61"/>
    </location>
</feature>
<dbReference type="InterPro" id="IPR011527">
    <property type="entry name" value="ABC1_TM_dom"/>
</dbReference>
<dbReference type="GO" id="GO:0005524">
    <property type="term" value="F:ATP binding"/>
    <property type="evidence" value="ECO:0007669"/>
    <property type="project" value="UniProtKB-KW"/>
</dbReference>
<dbReference type="GO" id="GO:0015421">
    <property type="term" value="F:ABC-type oligopeptide transporter activity"/>
    <property type="evidence" value="ECO:0007669"/>
    <property type="project" value="TreeGrafter"/>
</dbReference>
<keyword evidence="6" id="KW-0067">ATP-binding</keyword>
<dbReference type="InterPro" id="IPR003593">
    <property type="entry name" value="AAA+_ATPase"/>
</dbReference>
<feature type="transmembrane region" description="Helical" evidence="12">
    <location>
        <begin position="166"/>
        <end position="186"/>
    </location>
</feature>
<dbReference type="Gene3D" id="1.20.1560.10">
    <property type="entry name" value="ABC transporter type 1, transmembrane domain"/>
    <property type="match status" value="1"/>
</dbReference>
<dbReference type="GO" id="GO:0090374">
    <property type="term" value="P:oligopeptide export from mitochondrion"/>
    <property type="evidence" value="ECO:0007669"/>
    <property type="project" value="TreeGrafter"/>
</dbReference>
<evidence type="ECO:0000256" key="7">
    <source>
        <dbReference type="ARBA" id="ARBA00022967"/>
    </source>
</evidence>
<protein>
    <recommendedName>
        <fullName evidence="17">ATP-dependent transporter ycf16</fullName>
    </recommendedName>
</protein>
<evidence type="ECO:0000256" key="8">
    <source>
        <dbReference type="ARBA" id="ARBA00022989"/>
    </source>
</evidence>
<proteinExistence type="predicted"/>
<reference evidence="15 16" key="1">
    <citation type="journal article" date="2024" name="Science">
        <title>Giant polyketide synthase enzymes in the biosynthesis of giant marine polyether toxins.</title>
        <authorList>
            <person name="Fallon T.R."/>
            <person name="Shende V.V."/>
            <person name="Wierzbicki I.H."/>
            <person name="Pendleton A.L."/>
            <person name="Watervoot N.F."/>
            <person name="Auber R.P."/>
            <person name="Gonzalez D.J."/>
            <person name="Wisecaver J.H."/>
            <person name="Moore B.S."/>
        </authorList>
    </citation>
    <scope>NUCLEOTIDE SEQUENCE [LARGE SCALE GENOMIC DNA]</scope>
    <source>
        <strain evidence="15 16">12B1</strain>
    </source>
</reference>
<evidence type="ECO:0000313" key="16">
    <source>
        <dbReference type="Proteomes" id="UP001515480"/>
    </source>
</evidence>
<keyword evidence="16" id="KW-1185">Reference proteome</keyword>
<dbReference type="Gene3D" id="3.40.50.300">
    <property type="entry name" value="P-loop containing nucleotide triphosphate hydrolases"/>
    <property type="match status" value="1"/>
</dbReference>
<keyword evidence="3 12" id="KW-0812">Transmembrane</keyword>
<keyword evidence="10" id="KW-0325">Glycoprotein</keyword>
<evidence type="ECO:0000313" key="15">
    <source>
        <dbReference type="EMBL" id="KAL1530115.1"/>
    </source>
</evidence>
<dbReference type="InterPro" id="IPR039421">
    <property type="entry name" value="Type_1_exporter"/>
</dbReference>
<keyword evidence="9 12" id="KW-0472">Membrane</keyword>
<name>A0AB34K744_PRYPA</name>
<dbReference type="SUPFAM" id="SSF90123">
    <property type="entry name" value="ABC transporter transmembrane region"/>
    <property type="match status" value="1"/>
</dbReference>
<keyword evidence="4" id="KW-0677">Repeat</keyword>
<dbReference type="PANTHER" id="PTHR43394:SF1">
    <property type="entry name" value="ATP-BINDING CASSETTE SUB-FAMILY B MEMBER 10, MITOCHONDRIAL"/>
    <property type="match status" value="1"/>
</dbReference>
<dbReference type="GO" id="GO:0016887">
    <property type="term" value="F:ATP hydrolysis activity"/>
    <property type="evidence" value="ECO:0007669"/>
    <property type="project" value="InterPro"/>
</dbReference>
<feature type="transmembrane region" description="Helical" evidence="12">
    <location>
        <begin position="438"/>
        <end position="459"/>
    </location>
</feature>
<dbReference type="EMBL" id="JBGBPQ010000001">
    <property type="protein sequence ID" value="KAL1530115.1"/>
    <property type="molecule type" value="Genomic_DNA"/>
</dbReference>
<comment type="caution">
    <text evidence="15">The sequence shown here is derived from an EMBL/GenBank/DDBJ whole genome shotgun (WGS) entry which is preliminary data.</text>
</comment>
<keyword evidence="7" id="KW-1278">Translocase</keyword>
<evidence type="ECO:0000259" key="13">
    <source>
        <dbReference type="PROSITE" id="PS50893"/>
    </source>
</evidence>
<evidence type="ECO:0000256" key="12">
    <source>
        <dbReference type="SAM" id="Phobius"/>
    </source>
</evidence>
<keyword evidence="2" id="KW-0813">Transport</keyword>
<dbReference type="InterPro" id="IPR027417">
    <property type="entry name" value="P-loop_NTPase"/>
</dbReference>
<evidence type="ECO:0000256" key="3">
    <source>
        <dbReference type="ARBA" id="ARBA00022692"/>
    </source>
</evidence>
<dbReference type="CDD" id="cd03249">
    <property type="entry name" value="ABC_MTABC3_MDL1_MDL2"/>
    <property type="match status" value="1"/>
</dbReference>
<keyword evidence="8 12" id="KW-1133">Transmembrane helix</keyword>
<dbReference type="InterPro" id="IPR003439">
    <property type="entry name" value="ABC_transporter-like_ATP-bd"/>
</dbReference>
<accession>A0AB34K744</accession>
<evidence type="ECO:0000256" key="6">
    <source>
        <dbReference type="ARBA" id="ARBA00022840"/>
    </source>
</evidence>
<sequence length="874" mass="93917">MGDAEASLMLTLLPPAVLLLLLAARLHPCVRAGRRPCRRPTLALAASLLLGLGCACSALLVEPHLWCSHAPSPAWPPAAPAVVGAVGWAVLCEPPPRRAAPPHAALHSFLPPAAGLLVPLTSEIEAQSGRHARSQAFSVAACAARLLPIVFGLARPSSRAHLLPWLPVEAGLLALTLLVGCITSGTPRTLTSAPGCEPLNASLVAVGVSSSARELERVRWDAEQREMERVLPRGLGLCSSVAELWRQHHRMLEEARAMRDEASKADEVATSTTASSQDHERDKEHHTIWHYLWTCCPKVYLFPGLVCSLFLTASSFGTPYVQGVLFDVAVNATFTNGTTIDEAWDSQAVLPLLGAVAGLQASTWLFEVLVGTLYALAAHTALTRLRIRMFHNLVQQDAAFFDAHVSGELSSRLINDSGALQSLAQFTSQNLVQAAVRVLGSIVAMFVTHPLLALLATLVTPVNWFIVHRAGEVSGLYGVVQNGAMAKANAQAVEVLGAMRTVQASTAELREARRFSERINRFLKVVIVTVQCQTAVIFAQLGLSKVRDVLVLGFGMHQVLAGNLTIGSFTAFTTYVSLYEQGFLALANIWLNTKQTLIAAGRFLQLMERQPAILAGVGDSPSSCLGLLEFRNVTFAYPAGIEVPVLRGLSFTVEPGTVVALVGASGAGKSTVGRLIERFYDPQHGALLLDGADYRTLDFRWLRRQIGLVEQEPVLFDCSLLENIKYGNPEASDKCAQTAAERANAHEFIRSLPNGYASMPGEKGTRISGGQKQRVAIARALNKEPRLLLLDEATSALDSTNEAIVQSSLDALMQGRTTVVIAHRLSTVVRATKILVLGDGVVLESGTHSELAADPTSAYARFMQHQLVAPAQQY</sequence>
<feature type="region of interest" description="Disordered" evidence="11">
    <location>
        <begin position="259"/>
        <end position="280"/>
    </location>
</feature>
<feature type="domain" description="ABC transmembrane type-1" evidence="14">
    <location>
        <begin position="304"/>
        <end position="595"/>
    </location>
</feature>
<evidence type="ECO:0008006" key="17">
    <source>
        <dbReference type="Google" id="ProtNLM"/>
    </source>
</evidence>
<keyword evidence="5" id="KW-0547">Nucleotide-binding</keyword>
<dbReference type="InterPro" id="IPR017871">
    <property type="entry name" value="ABC_transporter-like_CS"/>
</dbReference>
<comment type="subcellular location">
    <subcellularLocation>
        <location evidence="1">Membrane</location>
        <topology evidence="1">Multi-pass membrane protein</topology>
    </subcellularLocation>
</comment>
<feature type="transmembrane region" description="Helical" evidence="12">
    <location>
        <begin position="12"/>
        <end position="30"/>
    </location>
</feature>
<dbReference type="Pfam" id="PF00005">
    <property type="entry name" value="ABC_tran"/>
    <property type="match status" value="1"/>
</dbReference>
<dbReference type="InterPro" id="IPR036640">
    <property type="entry name" value="ABC1_TM_sf"/>
</dbReference>
<organism evidence="15 16">
    <name type="scientific">Prymnesium parvum</name>
    <name type="common">Toxic golden alga</name>
    <dbReference type="NCBI Taxonomy" id="97485"/>
    <lineage>
        <taxon>Eukaryota</taxon>
        <taxon>Haptista</taxon>
        <taxon>Haptophyta</taxon>
        <taxon>Prymnesiophyceae</taxon>
        <taxon>Prymnesiales</taxon>
        <taxon>Prymnesiaceae</taxon>
        <taxon>Prymnesium</taxon>
    </lineage>
</organism>
<evidence type="ECO:0000256" key="4">
    <source>
        <dbReference type="ARBA" id="ARBA00022737"/>
    </source>
</evidence>
<dbReference type="Pfam" id="PF00664">
    <property type="entry name" value="ABC_membrane"/>
    <property type="match status" value="1"/>
</dbReference>
<dbReference type="FunFam" id="3.40.50.300:FF:000479">
    <property type="entry name" value="Multidrug resistance protein 1A"/>
    <property type="match status" value="1"/>
</dbReference>